<dbReference type="Pfam" id="PF01266">
    <property type="entry name" value="DAO"/>
    <property type="match status" value="1"/>
</dbReference>
<dbReference type="Pfam" id="PF16901">
    <property type="entry name" value="DAO_C"/>
    <property type="match status" value="1"/>
</dbReference>
<reference evidence="9" key="1">
    <citation type="submission" date="2010-04" db="EMBL/GenBank/DDBJ databases">
        <title>Complete genome sequence of Nitrosococcus halophilus Nc4, a salt-adapted, aerobic obligate ammonia-oxidizing sulfur purple bacterium.</title>
        <authorList>
            <consortium name="US DOE Joint Genome Institute"/>
            <person name="Campbell M.A."/>
            <person name="Malfatti S.A."/>
            <person name="Chain P.S.G."/>
            <person name="Heidelberg J.F."/>
            <person name="Ward B.B."/>
            <person name="Klotz M.G."/>
        </authorList>
    </citation>
    <scope>NUCLEOTIDE SEQUENCE [LARGE SCALE GENOMIC DNA]</scope>
    <source>
        <strain evidence="9">Nc4</strain>
    </source>
</reference>
<dbReference type="AlphaFoldDB" id="D5C0N1"/>
<dbReference type="InterPro" id="IPR006076">
    <property type="entry name" value="FAD-dep_OxRdtase"/>
</dbReference>
<proteinExistence type="inferred from homology"/>
<dbReference type="InterPro" id="IPR038299">
    <property type="entry name" value="DAO_C_sf"/>
</dbReference>
<evidence type="ECO:0000259" key="6">
    <source>
        <dbReference type="Pfam" id="PF01266"/>
    </source>
</evidence>
<dbReference type="PANTHER" id="PTHR11985:SF15">
    <property type="entry name" value="GLYCEROL-3-PHOSPHATE DEHYDROGENASE, MITOCHONDRIAL"/>
    <property type="match status" value="1"/>
</dbReference>
<dbReference type="OrthoDB" id="9766796at2"/>
<dbReference type="STRING" id="472759.Nhal_3311"/>
<dbReference type="RefSeq" id="WP_013034203.1">
    <property type="nucleotide sequence ID" value="NC_013960.1"/>
</dbReference>
<evidence type="ECO:0000256" key="4">
    <source>
        <dbReference type="ARBA" id="ARBA00022827"/>
    </source>
</evidence>
<keyword evidence="3" id="KW-0285">Flavoprotein</keyword>
<evidence type="ECO:0000256" key="3">
    <source>
        <dbReference type="ARBA" id="ARBA00022630"/>
    </source>
</evidence>
<evidence type="ECO:0000256" key="1">
    <source>
        <dbReference type="ARBA" id="ARBA00001974"/>
    </source>
</evidence>
<evidence type="ECO:0000256" key="2">
    <source>
        <dbReference type="ARBA" id="ARBA00007330"/>
    </source>
</evidence>
<keyword evidence="5" id="KW-0560">Oxidoreductase</keyword>
<organism evidence="8 9">
    <name type="scientific">Nitrosococcus halophilus (strain Nc4)</name>
    <dbReference type="NCBI Taxonomy" id="472759"/>
    <lineage>
        <taxon>Bacteria</taxon>
        <taxon>Pseudomonadati</taxon>
        <taxon>Pseudomonadota</taxon>
        <taxon>Gammaproteobacteria</taxon>
        <taxon>Chromatiales</taxon>
        <taxon>Chromatiaceae</taxon>
        <taxon>Nitrosococcus</taxon>
    </lineage>
</organism>
<dbReference type="GO" id="GO:0004368">
    <property type="term" value="F:glycerol-3-phosphate dehydrogenase (quinone) activity"/>
    <property type="evidence" value="ECO:0007669"/>
    <property type="project" value="InterPro"/>
</dbReference>
<accession>D5C0N1</accession>
<evidence type="ECO:0000259" key="7">
    <source>
        <dbReference type="Pfam" id="PF16901"/>
    </source>
</evidence>
<comment type="similarity">
    <text evidence="2">Belongs to the FAD-dependent glycerol-3-phosphate dehydrogenase family.</text>
</comment>
<dbReference type="Gene3D" id="3.50.50.60">
    <property type="entry name" value="FAD/NAD(P)-binding domain"/>
    <property type="match status" value="1"/>
</dbReference>
<name>D5C0N1_NITHN</name>
<dbReference type="InterPro" id="IPR036188">
    <property type="entry name" value="FAD/NAD-bd_sf"/>
</dbReference>
<keyword evidence="9" id="KW-1185">Reference proteome</keyword>
<keyword evidence="4" id="KW-0274">FAD</keyword>
<dbReference type="InterPro" id="IPR031656">
    <property type="entry name" value="DAO_C"/>
</dbReference>
<evidence type="ECO:0000256" key="5">
    <source>
        <dbReference type="ARBA" id="ARBA00023002"/>
    </source>
</evidence>
<dbReference type="InterPro" id="IPR000447">
    <property type="entry name" value="G3P_DH_FAD-dep"/>
</dbReference>
<sequence length="572" mass="63460">MKRNLSELTGKEYDLVIIGGGIFGACAAWDAVLRGFSVALVERGDFSSGTSANSFKIVHGGIRYIQHGDIMRIRESCRERSALLRVAPHLVQPLPTVIPTYGHGKNGKFLLAAGLLGYDLLTSDRNLHIKDPDRRIPRGRLLSRGEVVELFPGLERNGLTGAAMFSDGQMYNPTRLVLSFLLSSAAAGAEIANYVEAINFIRSKGRVTGIEAQDKLTGEQFQIRGKVVLNATGPWAEHLLNKQLGFKLERKGTYSRDACFVIPRQLDSRHALAVLGRTRDPDALLSRNARHLFIVPWRDYSLIGVWHVVYDGNPDGFAVTEQELKAFVEEINAAYPALDLSVEEISMWNAGLLPFGENQDNATNLSYGKRSLIVDHARQHQVEGLVTLLGVRYTMARGEAAKAIDLVARKLNRRVPRPATAKIPIYGGRIEHFEAFVQQVTQRSEAPLPIKALRALLHNHGSEYDRILRYGEENSAWVETIADSTVIKAEVLQAVREEMALKLSDIIFRRTDLATGEYPGNEALQTCAQLMAAELGWTAKHQHQEIEEVKRIFPIFGQVVREDSSAQVGVAI</sequence>
<feature type="domain" description="Alpha-glycerophosphate oxidase C-terminal" evidence="7">
    <location>
        <begin position="419"/>
        <end position="541"/>
    </location>
</feature>
<dbReference type="SUPFAM" id="SSF51905">
    <property type="entry name" value="FAD/NAD(P)-binding domain"/>
    <property type="match status" value="1"/>
</dbReference>
<dbReference type="PROSITE" id="PS51257">
    <property type="entry name" value="PROKAR_LIPOPROTEIN"/>
    <property type="match status" value="1"/>
</dbReference>
<comment type="cofactor">
    <cofactor evidence="1">
        <name>FAD</name>
        <dbReference type="ChEBI" id="CHEBI:57692"/>
    </cofactor>
</comment>
<dbReference type="PANTHER" id="PTHR11985">
    <property type="entry name" value="GLYCEROL-3-PHOSPHATE DEHYDROGENASE"/>
    <property type="match status" value="1"/>
</dbReference>
<dbReference type="GO" id="GO:0046168">
    <property type="term" value="P:glycerol-3-phosphate catabolic process"/>
    <property type="evidence" value="ECO:0007669"/>
    <property type="project" value="TreeGrafter"/>
</dbReference>
<gene>
    <name evidence="8" type="ordered locus">Nhal_3311</name>
</gene>
<evidence type="ECO:0000313" key="9">
    <source>
        <dbReference type="Proteomes" id="UP000001844"/>
    </source>
</evidence>
<dbReference type="Gene3D" id="1.10.8.870">
    <property type="entry name" value="Alpha-glycerophosphate oxidase, cap domain"/>
    <property type="match status" value="1"/>
</dbReference>
<dbReference type="KEGG" id="nhl:Nhal_3311"/>
<dbReference type="HOGENOM" id="CLU_015740_5_1_6"/>
<evidence type="ECO:0000313" key="8">
    <source>
        <dbReference type="EMBL" id="ADE16354.1"/>
    </source>
</evidence>
<dbReference type="Proteomes" id="UP000001844">
    <property type="component" value="Chromosome"/>
</dbReference>
<dbReference type="EMBL" id="CP001798">
    <property type="protein sequence ID" value="ADE16354.1"/>
    <property type="molecule type" value="Genomic_DNA"/>
</dbReference>
<dbReference type="eggNOG" id="COG0578">
    <property type="taxonomic scope" value="Bacteria"/>
</dbReference>
<dbReference type="PRINTS" id="PR01001">
    <property type="entry name" value="FADG3PDH"/>
</dbReference>
<dbReference type="Gene3D" id="3.30.9.10">
    <property type="entry name" value="D-Amino Acid Oxidase, subunit A, domain 2"/>
    <property type="match status" value="1"/>
</dbReference>
<protein>
    <submittedName>
        <fullName evidence="8">FAD dependent oxidoreductase</fullName>
    </submittedName>
</protein>
<feature type="domain" description="FAD dependent oxidoreductase" evidence="6">
    <location>
        <begin position="14"/>
        <end position="357"/>
    </location>
</feature>